<organism evidence="2 3">
    <name type="scientific">Conexibacter arvalis</name>
    <dbReference type="NCBI Taxonomy" id="912552"/>
    <lineage>
        <taxon>Bacteria</taxon>
        <taxon>Bacillati</taxon>
        <taxon>Actinomycetota</taxon>
        <taxon>Thermoleophilia</taxon>
        <taxon>Solirubrobacterales</taxon>
        <taxon>Conexibacteraceae</taxon>
        <taxon>Conexibacter</taxon>
    </lineage>
</organism>
<sequence length="157" mass="16615">MPPSPLTDLYALSLRTLDAHERRASELRGRVAPILAAGGLGLTLLSGPSFVAAAAHPLSRLAIVCAMTGLCAALSGAMALLLRRTPVVDVEARAIARRLEAIDENDDDAYAKEMIDMFAMRASQLEAEFELLHRIFTVIVCGTLAMLCGLALAALVG</sequence>
<protein>
    <submittedName>
        <fullName evidence="2">Uncharacterized protein</fullName>
    </submittedName>
</protein>
<keyword evidence="1" id="KW-1133">Transmembrane helix</keyword>
<evidence type="ECO:0000313" key="3">
    <source>
        <dbReference type="Proteomes" id="UP000585272"/>
    </source>
</evidence>
<proteinExistence type="predicted"/>
<gene>
    <name evidence="2" type="ORF">BDZ31_003764</name>
</gene>
<keyword evidence="3" id="KW-1185">Reference proteome</keyword>
<evidence type="ECO:0000256" key="1">
    <source>
        <dbReference type="SAM" id="Phobius"/>
    </source>
</evidence>
<evidence type="ECO:0000313" key="2">
    <source>
        <dbReference type="EMBL" id="MBB4664161.1"/>
    </source>
</evidence>
<feature type="transmembrane region" description="Helical" evidence="1">
    <location>
        <begin position="131"/>
        <end position="156"/>
    </location>
</feature>
<reference evidence="2 3" key="1">
    <citation type="submission" date="2020-08" db="EMBL/GenBank/DDBJ databases">
        <title>Genomic Encyclopedia of Archaeal and Bacterial Type Strains, Phase II (KMG-II): from individual species to whole genera.</title>
        <authorList>
            <person name="Goeker M."/>
        </authorList>
    </citation>
    <scope>NUCLEOTIDE SEQUENCE [LARGE SCALE GENOMIC DNA]</scope>
    <source>
        <strain evidence="2 3">DSM 23288</strain>
    </source>
</reference>
<dbReference type="EMBL" id="JACHNU010000006">
    <property type="protein sequence ID" value="MBB4664161.1"/>
    <property type="molecule type" value="Genomic_DNA"/>
</dbReference>
<feature type="transmembrane region" description="Helical" evidence="1">
    <location>
        <begin position="61"/>
        <end position="82"/>
    </location>
</feature>
<name>A0A840IIV7_9ACTN</name>
<dbReference type="RefSeq" id="WP_183343950.1">
    <property type="nucleotide sequence ID" value="NZ_JACHNU010000006.1"/>
</dbReference>
<feature type="transmembrane region" description="Helical" evidence="1">
    <location>
        <begin position="31"/>
        <end position="55"/>
    </location>
</feature>
<dbReference type="AlphaFoldDB" id="A0A840IIV7"/>
<keyword evidence="1" id="KW-0812">Transmembrane</keyword>
<dbReference type="Proteomes" id="UP000585272">
    <property type="component" value="Unassembled WGS sequence"/>
</dbReference>
<comment type="caution">
    <text evidence="2">The sequence shown here is derived from an EMBL/GenBank/DDBJ whole genome shotgun (WGS) entry which is preliminary data.</text>
</comment>
<accession>A0A840IIV7</accession>
<keyword evidence="1" id="KW-0472">Membrane</keyword>